<reference evidence="9 10" key="1">
    <citation type="journal article" date="2018" name="Front. Microbiol.">
        <title>Prospects for Fungal Bioremediation of Acidic Radioactive Waste Sites: Characterization and Genome Sequence of Rhodotorula taiwanensis MD1149.</title>
        <authorList>
            <person name="Tkavc R."/>
            <person name="Matrosova V.Y."/>
            <person name="Grichenko O.E."/>
            <person name="Gostincar C."/>
            <person name="Volpe R.P."/>
            <person name="Klimenkova P."/>
            <person name="Gaidamakova E.K."/>
            <person name="Zhou C.E."/>
            <person name="Stewart B.J."/>
            <person name="Lyman M.G."/>
            <person name="Malfatti S.A."/>
            <person name="Rubinfeld B."/>
            <person name="Courtot M."/>
            <person name="Singh J."/>
            <person name="Dalgard C.L."/>
            <person name="Hamilton T."/>
            <person name="Frey K.G."/>
            <person name="Gunde-Cimerman N."/>
            <person name="Dugan L."/>
            <person name="Daly M.J."/>
        </authorList>
    </citation>
    <scope>NUCLEOTIDE SEQUENCE [LARGE SCALE GENOMIC DNA]</scope>
    <source>
        <strain evidence="9 10">MD1149</strain>
    </source>
</reference>
<dbReference type="STRING" id="741276.A0A2S5B1Q1"/>
<dbReference type="OrthoDB" id="514248at2759"/>
<evidence type="ECO:0000313" key="10">
    <source>
        <dbReference type="Proteomes" id="UP000237144"/>
    </source>
</evidence>
<keyword evidence="6" id="KW-0862">Zinc</keyword>
<evidence type="ECO:0000256" key="1">
    <source>
        <dbReference type="ARBA" id="ARBA00001947"/>
    </source>
</evidence>
<evidence type="ECO:0000256" key="4">
    <source>
        <dbReference type="ARBA" id="ARBA00013100"/>
    </source>
</evidence>
<accession>A0A2S5B1Q1</accession>
<gene>
    <name evidence="9" type="ORF">BMF94_6293</name>
</gene>
<organism evidence="9 10">
    <name type="scientific">Rhodotorula taiwanensis</name>
    <dbReference type="NCBI Taxonomy" id="741276"/>
    <lineage>
        <taxon>Eukaryota</taxon>
        <taxon>Fungi</taxon>
        <taxon>Dikarya</taxon>
        <taxon>Basidiomycota</taxon>
        <taxon>Pucciniomycotina</taxon>
        <taxon>Microbotryomycetes</taxon>
        <taxon>Sporidiobolales</taxon>
        <taxon>Sporidiobolaceae</taxon>
        <taxon>Rhodotorula</taxon>
    </lineage>
</organism>
<proteinExistence type="inferred from homology"/>
<dbReference type="GO" id="GO:0005739">
    <property type="term" value="C:mitochondrion"/>
    <property type="evidence" value="ECO:0007669"/>
    <property type="project" value="TreeGrafter"/>
</dbReference>
<dbReference type="AlphaFoldDB" id="A0A2S5B1Q1"/>
<comment type="similarity">
    <text evidence="3">Belongs to the PTPS family.</text>
</comment>
<dbReference type="GO" id="GO:0046872">
    <property type="term" value="F:metal ion binding"/>
    <property type="evidence" value="ECO:0007669"/>
    <property type="project" value="UniProtKB-KW"/>
</dbReference>
<dbReference type="PANTHER" id="PTHR12589">
    <property type="entry name" value="PYRUVOYL TETRAHYDROBIOPTERIN SYNTHASE"/>
    <property type="match status" value="1"/>
</dbReference>
<evidence type="ECO:0000256" key="8">
    <source>
        <dbReference type="ARBA" id="ARBA00023239"/>
    </source>
</evidence>
<protein>
    <recommendedName>
        <fullName evidence="4">6-pyruvoyltetrahydropterin synthase</fullName>
        <ecNumber evidence="4">4.2.3.12</ecNumber>
    </recommendedName>
</protein>
<evidence type="ECO:0000256" key="2">
    <source>
        <dbReference type="ARBA" id="ARBA00005126"/>
    </source>
</evidence>
<evidence type="ECO:0000313" key="9">
    <source>
        <dbReference type="EMBL" id="POY70709.1"/>
    </source>
</evidence>
<dbReference type="Gene3D" id="3.30.479.10">
    <property type="entry name" value="6-pyruvoyl tetrahydropterin synthase/QueD"/>
    <property type="match status" value="1"/>
</dbReference>
<dbReference type="InterPro" id="IPR038418">
    <property type="entry name" value="6-PTP_synth/QueD_sf"/>
</dbReference>
<dbReference type="Pfam" id="PF01242">
    <property type="entry name" value="PTPS"/>
    <property type="match status" value="1"/>
</dbReference>
<name>A0A2S5B1Q1_9BASI</name>
<dbReference type="GO" id="GO:0006729">
    <property type="term" value="P:tetrahydrobiopterin biosynthetic process"/>
    <property type="evidence" value="ECO:0007669"/>
    <property type="project" value="UniProtKB-UniPathway"/>
</dbReference>
<dbReference type="UniPathway" id="UPA00849">
    <property type="reaction ID" value="UER00819"/>
</dbReference>
<dbReference type="EC" id="4.2.3.12" evidence="4"/>
<evidence type="ECO:0000256" key="7">
    <source>
        <dbReference type="ARBA" id="ARBA00023007"/>
    </source>
</evidence>
<keyword evidence="7" id="KW-0783">Tetrahydrobiopterin biosynthesis</keyword>
<comment type="caution">
    <text evidence="9">The sequence shown here is derived from an EMBL/GenBank/DDBJ whole genome shotgun (WGS) entry which is preliminary data.</text>
</comment>
<evidence type="ECO:0000256" key="3">
    <source>
        <dbReference type="ARBA" id="ARBA00009164"/>
    </source>
</evidence>
<dbReference type="PANTHER" id="PTHR12589:SF7">
    <property type="entry name" value="6-PYRUVOYL TETRAHYDROBIOPTERIN SYNTHASE"/>
    <property type="match status" value="1"/>
</dbReference>
<dbReference type="Proteomes" id="UP000237144">
    <property type="component" value="Unassembled WGS sequence"/>
</dbReference>
<sequence>MAVHGHTYEFQVKSKGPVSRKTGKIADGAIIEDALHMGIHEVLNRKNLDTDVSFFINRPSTLENICLFAWRNVGVIMAHTGTQVYEVSVEADRCPRADGTSIERTRVSFSGPSFFYSSRGYTVLTSQ</sequence>
<evidence type="ECO:0000256" key="5">
    <source>
        <dbReference type="ARBA" id="ARBA00022723"/>
    </source>
</evidence>
<comment type="cofactor">
    <cofactor evidence="1">
        <name>Zn(2+)</name>
        <dbReference type="ChEBI" id="CHEBI:29105"/>
    </cofactor>
</comment>
<dbReference type="EMBL" id="PJQD01000098">
    <property type="protein sequence ID" value="POY70709.1"/>
    <property type="molecule type" value="Genomic_DNA"/>
</dbReference>
<dbReference type="SUPFAM" id="SSF55620">
    <property type="entry name" value="Tetrahydrobiopterin biosynthesis enzymes-like"/>
    <property type="match status" value="1"/>
</dbReference>
<dbReference type="GO" id="GO:0003874">
    <property type="term" value="F:6-pyruvoyltetrahydropterin synthase activity"/>
    <property type="evidence" value="ECO:0007669"/>
    <property type="project" value="UniProtKB-EC"/>
</dbReference>
<evidence type="ECO:0000256" key="6">
    <source>
        <dbReference type="ARBA" id="ARBA00022833"/>
    </source>
</evidence>
<keyword evidence="10" id="KW-1185">Reference proteome</keyword>
<keyword evidence="5" id="KW-0479">Metal-binding</keyword>
<keyword evidence="8" id="KW-0456">Lyase</keyword>
<dbReference type="InterPro" id="IPR007115">
    <property type="entry name" value="6-PTP_synth/QueD"/>
</dbReference>
<comment type="pathway">
    <text evidence="2">Cofactor biosynthesis; tetrahydrobiopterin biosynthesis; tetrahydrobiopterin from 7,8-dihydroneopterin triphosphate: step 1/3.</text>
</comment>